<accession>A0ABD1FGU7</accession>
<organism evidence="1 2">
    <name type="scientific">Salvia divinorum</name>
    <name type="common">Maria pastora</name>
    <name type="synonym">Diviner's sage</name>
    <dbReference type="NCBI Taxonomy" id="28513"/>
    <lineage>
        <taxon>Eukaryota</taxon>
        <taxon>Viridiplantae</taxon>
        <taxon>Streptophyta</taxon>
        <taxon>Embryophyta</taxon>
        <taxon>Tracheophyta</taxon>
        <taxon>Spermatophyta</taxon>
        <taxon>Magnoliopsida</taxon>
        <taxon>eudicotyledons</taxon>
        <taxon>Gunneridae</taxon>
        <taxon>Pentapetalae</taxon>
        <taxon>asterids</taxon>
        <taxon>lamiids</taxon>
        <taxon>Lamiales</taxon>
        <taxon>Lamiaceae</taxon>
        <taxon>Nepetoideae</taxon>
        <taxon>Mentheae</taxon>
        <taxon>Salviinae</taxon>
        <taxon>Salvia</taxon>
        <taxon>Salvia subgen. Calosphace</taxon>
    </lineage>
</organism>
<dbReference type="PANTHER" id="PTHR35121:SF2">
    <property type="entry name" value="SWIM-TYPE DOMAIN-CONTAINING PROTEIN"/>
    <property type="match status" value="1"/>
</dbReference>
<dbReference type="PANTHER" id="PTHR35121">
    <property type="entry name" value="HOMEODOMAIN PROTEIN 8, PUTATIVE-RELATED"/>
    <property type="match status" value="1"/>
</dbReference>
<evidence type="ECO:0000313" key="2">
    <source>
        <dbReference type="Proteomes" id="UP001567538"/>
    </source>
</evidence>
<name>A0ABD1FGU7_SALDI</name>
<dbReference type="EMBL" id="JBEAFC010000015">
    <property type="protein sequence ID" value="KAL1531058.1"/>
    <property type="molecule type" value="Genomic_DNA"/>
</dbReference>
<dbReference type="Proteomes" id="UP001567538">
    <property type="component" value="Unassembled WGS sequence"/>
</dbReference>
<evidence type="ECO:0000313" key="1">
    <source>
        <dbReference type="EMBL" id="KAL1531058.1"/>
    </source>
</evidence>
<protein>
    <submittedName>
        <fullName evidence="1">Uncharacterized protein</fullName>
    </submittedName>
</protein>
<comment type="caution">
    <text evidence="1">The sequence shown here is derived from an EMBL/GenBank/DDBJ whole genome shotgun (WGS) entry which is preliminary data.</text>
</comment>
<proteinExistence type="predicted"/>
<gene>
    <name evidence="1" type="ORF">AAHA92_33779</name>
</gene>
<reference evidence="1 2" key="1">
    <citation type="submission" date="2024-06" db="EMBL/GenBank/DDBJ databases">
        <title>A chromosome level genome sequence of Diviner's sage (Salvia divinorum).</title>
        <authorList>
            <person name="Ford S.A."/>
            <person name="Ro D.-K."/>
            <person name="Ness R.W."/>
            <person name="Phillips M.A."/>
        </authorList>
    </citation>
    <scope>NUCLEOTIDE SEQUENCE [LARGE SCALE GENOMIC DNA]</scope>
    <source>
        <strain evidence="1">SAF-2024a</strain>
        <tissue evidence="1">Leaf</tissue>
    </source>
</reference>
<keyword evidence="2" id="KW-1185">Reference proteome</keyword>
<sequence length="96" mass="10916">MSAGGGFHRGLLEGCISGRDMSIQRRPYHKNCKCALHKDKVKERGGHSSPPNNVSYPIRRKWSHNCLNVSSSPDITTTRMHLLLYKHIDDDEEEVD</sequence>
<dbReference type="AlphaFoldDB" id="A0ABD1FGU7"/>